<dbReference type="SUPFAM" id="SSF56672">
    <property type="entry name" value="DNA/RNA polymerases"/>
    <property type="match status" value="1"/>
</dbReference>
<accession>O89517</accession>
<keyword evidence="5" id="KW-1185">Reference proteome</keyword>
<evidence type="ECO:0000256" key="3">
    <source>
        <dbReference type="ARBA" id="ARBA00022695"/>
    </source>
</evidence>
<dbReference type="KEGG" id="vg:40524863"/>
<organism evidence="4 5">
    <name type="scientific">Wild cucumber mosaic virus</name>
    <dbReference type="NCBI Taxonomy" id="70824"/>
    <lineage>
        <taxon>Viruses</taxon>
        <taxon>Riboviria</taxon>
        <taxon>Orthornavirae</taxon>
        <taxon>Kitrinoviricota</taxon>
        <taxon>Alsuviricetes</taxon>
        <taxon>Tymovirales</taxon>
        <taxon>Tymoviridae</taxon>
        <taxon>Tymovirus</taxon>
        <taxon>Tymovirus cucumis</taxon>
    </lineage>
</organism>
<dbReference type="RefSeq" id="YP_009664770.1">
    <property type="nucleotide sequence ID" value="NC_043091.1"/>
</dbReference>
<dbReference type="GO" id="GO:0003968">
    <property type="term" value="F:RNA-directed RNA polymerase activity"/>
    <property type="evidence" value="ECO:0007669"/>
    <property type="project" value="UniProtKB-KW"/>
</dbReference>
<evidence type="ECO:0000256" key="1">
    <source>
        <dbReference type="ARBA" id="ARBA00022484"/>
    </source>
</evidence>
<keyword evidence="3" id="KW-0548">Nucleotidyltransferase</keyword>
<feature type="non-terminal residue" evidence="4">
    <location>
        <position position="1"/>
    </location>
</feature>
<keyword evidence="2" id="KW-0808">Transferase</keyword>
<protein>
    <submittedName>
        <fullName evidence="4">Replicase protein</fullName>
    </submittedName>
</protein>
<sequence>AHGEPRTLCTTPTTTSPSCTLKYDLRDSPVLVSGDDSVVAGSPPEQPSWPSVRRLLHLRFKIERTPYPLFCGYYVSPFGACRNPLALFAKLMICVDDGSLPDKMLSYLTEFSVGHLLGDSVSSALPPSLLSYHSACHDFFCRHATPSQKLLLSNDPIPESKLLRLLLRVKWVSKAFFSLLPQKARDLLVSKSSLPSFMSDPKVSQLESSLHLSFN</sequence>
<dbReference type="GeneID" id="40524863"/>
<evidence type="ECO:0000256" key="2">
    <source>
        <dbReference type="ARBA" id="ARBA00022679"/>
    </source>
</evidence>
<reference evidence="4 5" key="1">
    <citation type="submission" date="1997-11" db="EMBL/GenBank/DDBJ databases">
        <title>Taxonomy of the tymoviruses.</title>
        <authorList>
            <person name="Mackenzie A.M."/>
            <person name="Gibbs A.J."/>
            <person name="Keese P."/>
            <person name="Osorio-Keese M.E."/>
            <person name="Torronen M."/>
            <person name="Ding S.W."/>
            <person name="Howe J."/>
            <person name="Srifah P."/>
            <person name="Skotnicki M.L."/>
        </authorList>
    </citation>
    <scope>NUCLEOTIDE SEQUENCE [LARGE SCALE GENOMIC DNA]</scope>
</reference>
<evidence type="ECO:0000313" key="5">
    <source>
        <dbReference type="Proteomes" id="UP000232514"/>
    </source>
</evidence>
<dbReference type="InterPro" id="IPR043502">
    <property type="entry name" value="DNA/RNA_pol_sf"/>
</dbReference>
<dbReference type="EMBL" id="AF035633">
    <property type="protein sequence ID" value="AAC25017.1"/>
    <property type="molecule type" value="Genomic_RNA"/>
</dbReference>
<evidence type="ECO:0000313" key="4">
    <source>
        <dbReference type="EMBL" id="AAC25017.1"/>
    </source>
</evidence>
<dbReference type="Proteomes" id="UP000232514">
    <property type="component" value="Segment"/>
</dbReference>
<keyword evidence="1" id="KW-0696">RNA-directed RNA polymerase</keyword>
<name>O89517_9VIRU</name>
<proteinExistence type="predicted"/>